<keyword evidence="4" id="KW-0804">Transcription</keyword>
<evidence type="ECO:0000256" key="3">
    <source>
        <dbReference type="ARBA" id="ARBA00023125"/>
    </source>
</evidence>
<dbReference type="PANTHER" id="PTHR35807">
    <property type="entry name" value="TRANSCRIPTIONAL REGULATOR REDD-RELATED"/>
    <property type="match status" value="1"/>
</dbReference>
<dbReference type="InterPro" id="IPR001867">
    <property type="entry name" value="OmpR/PhoB-type_DNA-bd"/>
</dbReference>
<evidence type="ECO:0000313" key="8">
    <source>
        <dbReference type="Proteomes" id="UP001595851"/>
    </source>
</evidence>
<dbReference type="SMART" id="SM00862">
    <property type="entry name" value="Trans_reg_C"/>
    <property type="match status" value="1"/>
</dbReference>
<dbReference type="Pfam" id="PF03704">
    <property type="entry name" value="BTAD"/>
    <property type="match status" value="1"/>
</dbReference>
<gene>
    <name evidence="7" type="ORF">ACFOY2_17825</name>
</gene>
<dbReference type="Pfam" id="PF00486">
    <property type="entry name" value="Trans_reg_C"/>
    <property type="match status" value="1"/>
</dbReference>
<sequence length="577" mass="62518">MGVELRVLGPLQVRVPGMRVDGGPLKQRLLLAMLLCRANNVVSKTTLAADLWDELPPASARKNIQVYVSQLRKVLGDRIQNAGYGYALSVQADELDLFRFDSLVLAGHKCARAGRVAAAAKLLSEAVSLRTAEPLADLLQNSWAAAESERLERRVVTAYEDWADLAIELGQYESVLTGVDDVLVRHPHRDRVRAAKMAALAGAGRAQEALSCYEEHRQKLAHDLGLDPSPALRAVYDKILYQSLGPAKPARADNRTLDPVYLPPKNADFVGRAAETQALAAFLDSRSSSAGPAVITGPIGIGKTALAVHVAHMMRDLFPDGIVVVKLHDAASHPLPASEVLRQLLHAVGLEECENVDSAIALWRSWLAQQRILVIVDDAPDEASVRYLLPSFGASRVLVTSRMRLSTLDSVMRLELAVLSPQEGLELLGRIIGLHRVMRDLDGAERLLRACALHPLAIRAAAARLVALPYLSCDRLAARLEAAPEFDDFDIGDISVGTLYSSGLLRLPPAWREAVRGLAALPGRTFTLDAVGSHTDVFEALIEANIVTCPSGDVGAHSVMFSMAPLVQRYALLLRET</sequence>
<feature type="domain" description="OmpR/PhoB-type" evidence="5">
    <location>
        <begin position="17"/>
        <end position="88"/>
    </location>
</feature>
<evidence type="ECO:0000259" key="6">
    <source>
        <dbReference type="SMART" id="SM01043"/>
    </source>
</evidence>
<dbReference type="Pfam" id="PF13191">
    <property type="entry name" value="AAA_16"/>
    <property type="match status" value="1"/>
</dbReference>
<organism evidence="7 8">
    <name type="scientific">Nonomuraea purpurea</name>
    <dbReference type="NCBI Taxonomy" id="1849276"/>
    <lineage>
        <taxon>Bacteria</taxon>
        <taxon>Bacillati</taxon>
        <taxon>Actinomycetota</taxon>
        <taxon>Actinomycetes</taxon>
        <taxon>Streptosporangiales</taxon>
        <taxon>Streptosporangiaceae</taxon>
        <taxon>Nonomuraea</taxon>
    </lineage>
</organism>
<comment type="similarity">
    <text evidence="1">Belongs to the AfsR/DnrI/RedD regulatory family.</text>
</comment>
<evidence type="ECO:0000259" key="5">
    <source>
        <dbReference type="SMART" id="SM00862"/>
    </source>
</evidence>
<reference evidence="8" key="1">
    <citation type="journal article" date="2019" name="Int. J. Syst. Evol. Microbiol.">
        <title>The Global Catalogue of Microorganisms (GCM) 10K type strain sequencing project: providing services to taxonomists for standard genome sequencing and annotation.</title>
        <authorList>
            <consortium name="The Broad Institute Genomics Platform"/>
            <consortium name="The Broad Institute Genome Sequencing Center for Infectious Disease"/>
            <person name="Wu L."/>
            <person name="Ma J."/>
        </authorList>
    </citation>
    <scope>NUCLEOTIDE SEQUENCE [LARGE SCALE GENOMIC DNA]</scope>
    <source>
        <strain evidence="8">TBRC 1276</strain>
    </source>
</reference>
<dbReference type="InterPro" id="IPR051677">
    <property type="entry name" value="AfsR-DnrI-RedD_regulator"/>
</dbReference>
<protein>
    <submittedName>
        <fullName evidence="7">BTAD domain-containing putative transcriptional regulator</fullName>
    </submittedName>
</protein>
<dbReference type="Gene3D" id="1.25.40.10">
    <property type="entry name" value="Tetratricopeptide repeat domain"/>
    <property type="match status" value="1"/>
</dbReference>
<dbReference type="InterPro" id="IPR027417">
    <property type="entry name" value="P-loop_NTPase"/>
</dbReference>
<dbReference type="Proteomes" id="UP001595851">
    <property type="component" value="Unassembled WGS sequence"/>
</dbReference>
<dbReference type="InterPro" id="IPR036388">
    <property type="entry name" value="WH-like_DNA-bd_sf"/>
</dbReference>
<dbReference type="SUPFAM" id="SSF46894">
    <property type="entry name" value="C-terminal effector domain of the bipartite response regulators"/>
    <property type="match status" value="1"/>
</dbReference>
<dbReference type="RefSeq" id="WP_379529158.1">
    <property type="nucleotide sequence ID" value="NZ_JBHSBI010000008.1"/>
</dbReference>
<dbReference type="PANTHER" id="PTHR35807:SF1">
    <property type="entry name" value="TRANSCRIPTIONAL REGULATOR REDD"/>
    <property type="match status" value="1"/>
</dbReference>
<dbReference type="SUPFAM" id="SSF52540">
    <property type="entry name" value="P-loop containing nucleoside triphosphate hydrolases"/>
    <property type="match status" value="1"/>
</dbReference>
<dbReference type="EMBL" id="JBHSBI010000008">
    <property type="protein sequence ID" value="MFC4009096.1"/>
    <property type="molecule type" value="Genomic_DNA"/>
</dbReference>
<feature type="domain" description="Bacterial transcriptional activator" evidence="6">
    <location>
        <begin position="95"/>
        <end position="240"/>
    </location>
</feature>
<evidence type="ECO:0000256" key="1">
    <source>
        <dbReference type="ARBA" id="ARBA00005820"/>
    </source>
</evidence>
<dbReference type="InterPro" id="IPR005158">
    <property type="entry name" value="BTAD"/>
</dbReference>
<proteinExistence type="inferred from homology"/>
<evidence type="ECO:0000256" key="4">
    <source>
        <dbReference type="ARBA" id="ARBA00023163"/>
    </source>
</evidence>
<dbReference type="InterPro" id="IPR011990">
    <property type="entry name" value="TPR-like_helical_dom_sf"/>
</dbReference>
<keyword evidence="3" id="KW-0238">DNA-binding</keyword>
<evidence type="ECO:0000313" key="7">
    <source>
        <dbReference type="EMBL" id="MFC4009096.1"/>
    </source>
</evidence>
<keyword evidence="2" id="KW-0805">Transcription regulation</keyword>
<keyword evidence="8" id="KW-1185">Reference proteome</keyword>
<name>A0ABV8G537_9ACTN</name>
<dbReference type="InterPro" id="IPR041664">
    <property type="entry name" value="AAA_16"/>
</dbReference>
<dbReference type="SMART" id="SM01043">
    <property type="entry name" value="BTAD"/>
    <property type="match status" value="1"/>
</dbReference>
<evidence type="ECO:0000256" key="2">
    <source>
        <dbReference type="ARBA" id="ARBA00023015"/>
    </source>
</evidence>
<dbReference type="SUPFAM" id="SSF48452">
    <property type="entry name" value="TPR-like"/>
    <property type="match status" value="1"/>
</dbReference>
<dbReference type="Gene3D" id="1.10.10.10">
    <property type="entry name" value="Winged helix-like DNA-binding domain superfamily/Winged helix DNA-binding domain"/>
    <property type="match status" value="1"/>
</dbReference>
<accession>A0ABV8G537</accession>
<dbReference type="InterPro" id="IPR016032">
    <property type="entry name" value="Sig_transdc_resp-reg_C-effctor"/>
</dbReference>
<comment type="caution">
    <text evidence="7">The sequence shown here is derived from an EMBL/GenBank/DDBJ whole genome shotgun (WGS) entry which is preliminary data.</text>
</comment>
<dbReference type="Gene3D" id="3.40.50.300">
    <property type="entry name" value="P-loop containing nucleotide triphosphate hydrolases"/>
    <property type="match status" value="1"/>
</dbReference>